<dbReference type="Proteomes" id="UP000236497">
    <property type="component" value="Unassembled WGS sequence"/>
</dbReference>
<dbReference type="NCBIfam" id="TIGR00005">
    <property type="entry name" value="rluA_subfam"/>
    <property type="match status" value="1"/>
</dbReference>
<keyword evidence="3 6" id="KW-0413">Isomerase</keyword>
<keyword evidence="9" id="KW-1185">Reference proteome</keyword>
<dbReference type="InterPro" id="IPR036986">
    <property type="entry name" value="S4_RNA-bd_sf"/>
</dbReference>
<evidence type="ECO:0000259" key="7">
    <source>
        <dbReference type="SMART" id="SM00363"/>
    </source>
</evidence>
<sequence length="322" mass="36729">MKQITVNENQAGQRLDKLLFKILNNAPKSFIYKMLRKKNIVLNGKKAAGSELLKVNDEIKLYLSDETIDKFTKKLESAILDYELDIIYEDKNILLINKPVGILSQKAVVNDFSMVEYVISYMLSKNQITKEQLMTFKPSVCNRLDRNTSGLLIAGKTLVGLQEMSRLLKERKIDKYYLCIVKGKIDKTTQITGYLKKDKDKNIVTVTKEASSESDYICTEYKPLALSDEFTLLQVKLITGKSHQIRAHLASIGHPILGDSKYGDPTLNERFRQKYGLTHQLLHSHRLVFPELIGPLSNLSGNEFKAPEPEIFVKIRKDLFGI</sequence>
<dbReference type="PANTHER" id="PTHR21600">
    <property type="entry name" value="MITOCHONDRIAL RNA PSEUDOURIDINE SYNTHASE"/>
    <property type="match status" value="1"/>
</dbReference>
<dbReference type="EMBL" id="CVTD020000015">
    <property type="protein sequence ID" value="CRZ34258.1"/>
    <property type="molecule type" value="Genomic_DNA"/>
</dbReference>
<protein>
    <recommendedName>
        <fullName evidence="6">Pseudouridine synthase</fullName>
        <ecNumber evidence="6">5.4.99.-</ecNumber>
    </recommendedName>
</protein>
<feature type="domain" description="RNA-binding S4" evidence="7">
    <location>
        <begin position="13"/>
        <end position="73"/>
    </location>
</feature>
<dbReference type="OrthoDB" id="9807829at2"/>
<accession>A0A0H5SVA5</accession>
<dbReference type="Gene3D" id="3.10.290.10">
    <property type="entry name" value="RNA-binding S4 domain"/>
    <property type="match status" value="1"/>
</dbReference>
<dbReference type="GO" id="GO:0000455">
    <property type="term" value="P:enzyme-directed rRNA pseudouridine synthesis"/>
    <property type="evidence" value="ECO:0007669"/>
    <property type="project" value="UniProtKB-ARBA"/>
</dbReference>
<evidence type="ECO:0000256" key="2">
    <source>
        <dbReference type="ARBA" id="ARBA00010876"/>
    </source>
</evidence>
<dbReference type="InterPro" id="IPR006225">
    <property type="entry name" value="PsdUridine_synth_RluC/D"/>
</dbReference>
<evidence type="ECO:0000256" key="3">
    <source>
        <dbReference type="ARBA" id="ARBA00023235"/>
    </source>
</evidence>
<evidence type="ECO:0000313" key="8">
    <source>
        <dbReference type="EMBL" id="CRZ34258.1"/>
    </source>
</evidence>
<evidence type="ECO:0000256" key="4">
    <source>
        <dbReference type="PIRSR" id="PIRSR606225-1"/>
    </source>
</evidence>
<dbReference type="EC" id="5.4.99.-" evidence="6"/>
<gene>
    <name evidence="8" type="ORF">HHT355_1056</name>
</gene>
<feature type="active site" evidence="4">
    <location>
        <position position="145"/>
    </location>
</feature>
<evidence type="ECO:0000256" key="1">
    <source>
        <dbReference type="ARBA" id="ARBA00000073"/>
    </source>
</evidence>
<dbReference type="Pfam" id="PF01479">
    <property type="entry name" value="S4"/>
    <property type="match status" value="1"/>
</dbReference>
<dbReference type="PROSITE" id="PS01129">
    <property type="entry name" value="PSI_RLU"/>
    <property type="match status" value="1"/>
</dbReference>
<proteinExistence type="inferred from homology"/>
<dbReference type="Pfam" id="PF00849">
    <property type="entry name" value="PseudoU_synth_2"/>
    <property type="match status" value="1"/>
</dbReference>
<comment type="catalytic activity">
    <reaction evidence="1 6">
        <text>a uridine in RNA = a pseudouridine in RNA</text>
        <dbReference type="Rhea" id="RHEA:48348"/>
        <dbReference type="Rhea" id="RHEA-COMP:12068"/>
        <dbReference type="Rhea" id="RHEA-COMP:12069"/>
        <dbReference type="ChEBI" id="CHEBI:65314"/>
        <dbReference type="ChEBI" id="CHEBI:65315"/>
    </reaction>
</comment>
<dbReference type="InterPro" id="IPR020103">
    <property type="entry name" value="PsdUridine_synth_cat_dom_sf"/>
</dbReference>
<dbReference type="Gene3D" id="3.30.2350.10">
    <property type="entry name" value="Pseudouridine synthase"/>
    <property type="match status" value="1"/>
</dbReference>
<dbReference type="GO" id="GO:0120159">
    <property type="term" value="F:rRNA pseudouridine synthase activity"/>
    <property type="evidence" value="ECO:0007669"/>
    <property type="project" value="UniProtKB-ARBA"/>
</dbReference>
<dbReference type="CDD" id="cd02869">
    <property type="entry name" value="PseudoU_synth_RluA_like"/>
    <property type="match status" value="1"/>
</dbReference>
<dbReference type="InterPro" id="IPR050188">
    <property type="entry name" value="RluA_PseudoU_synthase"/>
</dbReference>
<evidence type="ECO:0000313" key="9">
    <source>
        <dbReference type="Proteomes" id="UP000236497"/>
    </source>
</evidence>
<dbReference type="InterPro" id="IPR006224">
    <property type="entry name" value="PsdUridine_synth_RluA-like_CS"/>
</dbReference>
<dbReference type="InterPro" id="IPR006145">
    <property type="entry name" value="PsdUridine_synth_RsuA/RluA"/>
</dbReference>
<evidence type="ECO:0000256" key="5">
    <source>
        <dbReference type="PROSITE-ProRule" id="PRU00182"/>
    </source>
</evidence>
<keyword evidence="5" id="KW-0694">RNA-binding</keyword>
<comment type="function">
    <text evidence="6">Responsible for synthesis of pseudouridine from uracil.</text>
</comment>
<dbReference type="InterPro" id="IPR002942">
    <property type="entry name" value="S4_RNA-bd"/>
</dbReference>
<dbReference type="GO" id="GO:0003723">
    <property type="term" value="F:RNA binding"/>
    <property type="evidence" value="ECO:0007669"/>
    <property type="project" value="UniProtKB-KW"/>
</dbReference>
<evidence type="ECO:0000256" key="6">
    <source>
        <dbReference type="RuleBase" id="RU362028"/>
    </source>
</evidence>
<reference evidence="8 9" key="1">
    <citation type="submission" date="2015-06" db="EMBL/GenBank/DDBJ databases">
        <authorList>
            <person name="Wibberg Daniel"/>
        </authorList>
    </citation>
    <scope>NUCLEOTIDE SEQUENCE [LARGE SCALE GENOMIC DNA]</scope>
    <source>
        <strain evidence="8 9">T3/55T</strain>
    </source>
</reference>
<dbReference type="RefSeq" id="WP_103202381.1">
    <property type="nucleotide sequence ID" value="NZ_CVTD020000015.1"/>
</dbReference>
<dbReference type="SMART" id="SM00363">
    <property type="entry name" value="S4"/>
    <property type="match status" value="1"/>
</dbReference>
<dbReference type="PROSITE" id="PS50889">
    <property type="entry name" value="S4"/>
    <property type="match status" value="1"/>
</dbReference>
<dbReference type="SUPFAM" id="SSF55174">
    <property type="entry name" value="Alpha-L RNA-binding motif"/>
    <property type="match status" value="1"/>
</dbReference>
<name>A0A0H5SVA5_HERHM</name>
<dbReference type="PANTHER" id="PTHR21600:SF83">
    <property type="entry name" value="PSEUDOURIDYLATE SYNTHASE RPUSD4, MITOCHONDRIAL"/>
    <property type="match status" value="1"/>
</dbReference>
<comment type="similarity">
    <text evidence="2 6">Belongs to the pseudouridine synthase RluA family.</text>
</comment>
<organism evidence="8 9">
    <name type="scientific">Herbinix hemicellulosilytica</name>
    <dbReference type="NCBI Taxonomy" id="1564487"/>
    <lineage>
        <taxon>Bacteria</taxon>
        <taxon>Bacillati</taxon>
        <taxon>Bacillota</taxon>
        <taxon>Clostridia</taxon>
        <taxon>Lachnospirales</taxon>
        <taxon>Lachnospiraceae</taxon>
        <taxon>Herbinix</taxon>
    </lineage>
</organism>
<dbReference type="AlphaFoldDB" id="A0A0H5SVA5"/>
<dbReference type="SUPFAM" id="SSF55120">
    <property type="entry name" value="Pseudouridine synthase"/>
    <property type="match status" value="1"/>
</dbReference>
<dbReference type="CDD" id="cd00165">
    <property type="entry name" value="S4"/>
    <property type="match status" value="1"/>
</dbReference>